<dbReference type="EMBL" id="JAAMOD010000033">
    <property type="protein sequence ID" value="KAF5245910.1"/>
    <property type="molecule type" value="Genomic_DNA"/>
</dbReference>
<dbReference type="InterPro" id="IPR036426">
    <property type="entry name" value="Bulb-type_lectin_dom_sf"/>
</dbReference>
<dbReference type="SMART" id="SM00108">
    <property type="entry name" value="B_lectin"/>
    <property type="match status" value="1"/>
</dbReference>
<evidence type="ECO:0000313" key="2">
    <source>
        <dbReference type="EMBL" id="KAF5245910.1"/>
    </source>
</evidence>
<name>A0AAN6C8D2_FUSAU</name>
<sequence length="201" mass="22658">MWMTANIALVITHWCPLAKRDANHFHAATRQELLSNRSGTSIIYAAKTVTFVMHRIWRTLNSILILQLHLYKTLPNKLYLYTIKMGRLSNGDWLLVGNSIFSDDNGTEFRMQDDGKVAVYHGEECAWQNTAEQNWQVHGIKMQEDGNLVIYDNSGTGHAIWHTDTAGGKGNQSTTLVVQDDGNVVLYNEGGDPIWHTASNK</sequence>
<feature type="domain" description="Bulb-type lectin" evidence="1">
    <location>
        <begin position="85"/>
        <end position="199"/>
    </location>
</feature>
<protein>
    <recommendedName>
        <fullName evidence="1">Bulb-type lectin domain-containing protein</fullName>
    </recommendedName>
</protein>
<reference evidence="2 3" key="1">
    <citation type="submission" date="2020-02" db="EMBL/GenBank/DDBJ databases">
        <title>Identification and distribution of gene clusters putatively required for synthesis of sphingolipid metabolism inhibitors in phylogenetically diverse species of the filamentous fungus Fusarium.</title>
        <authorList>
            <person name="Kim H.-S."/>
            <person name="Busman M."/>
            <person name="Brown D.W."/>
            <person name="Divon H."/>
            <person name="Uhlig S."/>
            <person name="Proctor R.H."/>
        </authorList>
    </citation>
    <scope>NUCLEOTIDE SEQUENCE [LARGE SCALE GENOMIC DNA]</scope>
    <source>
        <strain evidence="2 3">NRRL 2903</strain>
    </source>
</reference>
<proteinExistence type="predicted"/>
<dbReference type="AlphaFoldDB" id="A0AAN6C8D2"/>
<accession>A0AAN6C8D2</accession>
<dbReference type="Gene3D" id="2.90.10.10">
    <property type="entry name" value="Bulb-type lectin domain"/>
    <property type="match status" value="2"/>
</dbReference>
<dbReference type="Proteomes" id="UP000537989">
    <property type="component" value="Unassembled WGS sequence"/>
</dbReference>
<dbReference type="PROSITE" id="PS50927">
    <property type="entry name" value="BULB_LECTIN"/>
    <property type="match status" value="1"/>
</dbReference>
<dbReference type="InterPro" id="IPR001480">
    <property type="entry name" value="Bulb-type_lectin_dom"/>
</dbReference>
<evidence type="ECO:0000259" key="1">
    <source>
        <dbReference type="PROSITE" id="PS50927"/>
    </source>
</evidence>
<keyword evidence="3" id="KW-1185">Reference proteome</keyword>
<comment type="caution">
    <text evidence="2">The sequence shown here is derived from an EMBL/GenBank/DDBJ whole genome shotgun (WGS) entry which is preliminary data.</text>
</comment>
<gene>
    <name evidence="2" type="ORF">FAUST_1497</name>
</gene>
<organism evidence="2 3">
    <name type="scientific">Fusarium austroamericanum</name>
    <dbReference type="NCBI Taxonomy" id="282268"/>
    <lineage>
        <taxon>Eukaryota</taxon>
        <taxon>Fungi</taxon>
        <taxon>Dikarya</taxon>
        <taxon>Ascomycota</taxon>
        <taxon>Pezizomycotina</taxon>
        <taxon>Sordariomycetes</taxon>
        <taxon>Hypocreomycetidae</taxon>
        <taxon>Hypocreales</taxon>
        <taxon>Nectriaceae</taxon>
        <taxon>Fusarium</taxon>
    </lineage>
</organism>
<dbReference type="SUPFAM" id="SSF51110">
    <property type="entry name" value="alpha-D-mannose-specific plant lectins"/>
    <property type="match status" value="1"/>
</dbReference>
<evidence type="ECO:0000313" key="3">
    <source>
        <dbReference type="Proteomes" id="UP000537989"/>
    </source>
</evidence>